<organism evidence="4 5">
    <name type="scientific">Rhizobium loti</name>
    <name type="common">Mesorhizobium loti</name>
    <dbReference type="NCBI Taxonomy" id="381"/>
    <lineage>
        <taxon>Bacteria</taxon>
        <taxon>Pseudomonadati</taxon>
        <taxon>Pseudomonadota</taxon>
        <taxon>Alphaproteobacteria</taxon>
        <taxon>Hyphomicrobiales</taxon>
        <taxon>Phyllobacteriaceae</taxon>
        <taxon>Mesorhizobium</taxon>
    </lineage>
</organism>
<dbReference type="SMART" id="SM00062">
    <property type="entry name" value="PBPb"/>
    <property type="match status" value="1"/>
</dbReference>
<dbReference type="InterPro" id="IPR014337">
    <property type="entry name" value="Ectoine_EhuB"/>
</dbReference>
<dbReference type="Gene3D" id="3.40.190.10">
    <property type="entry name" value="Periplasmic binding protein-like II"/>
    <property type="match status" value="2"/>
</dbReference>
<dbReference type="Pfam" id="PF00497">
    <property type="entry name" value="SBP_bac_3"/>
    <property type="match status" value="1"/>
</dbReference>
<evidence type="ECO:0000259" key="3">
    <source>
        <dbReference type="SMART" id="SM00062"/>
    </source>
</evidence>
<feature type="domain" description="Solute-binding protein family 3/N-terminal" evidence="3">
    <location>
        <begin position="35"/>
        <end position="261"/>
    </location>
</feature>
<dbReference type="AlphaFoldDB" id="A0A101KN54"/>
<dbReference type="GO" id="GO:0033294">
    <property type="term" value="F:ectoine binding"/>
    <property type="evidence" value="ECO:0007669"/>
    <property type="project" value="InterPro"/>
</dbReference>
<dbReference type="SUPFAM" id="SSF53850">
    <property type="entry name" value="Periplasmic binding protein-like II"/>
    <property type="match status" value="1"/>
</dbReference>
<dbReference type="Proteomes" id="UP000053176">
    <property type="component" value="Unassembled WGS sequence"/>
</dbReference>
<comment type="caution">
    <text evidence="4">The sequence shown here is derived from an EMBL/GenBank/DDBJ whole genome shotgun (WGS) entry which is preliminary data.</text>
</comment>
<sequence>MTGIAALGMAAMAIVSVAASASGESLLEKIKNGETVRIGFSNDPPNAYSGDNNEPIGFTNTIMLAVLKKMGATKIEPVVTEWGSLIPGLQAGRYDVISDAMYVRPERCHNVLFSDLIYVGKYALAVSTGNPKGLHSLEDVRDKGAILVTGSAFASLKNARDVGIADDKILQVPGYAEIVQAVKAGRADAGSGDYLGMKKAISNDKGLELANPYTHSAKPDYAAFAFNSNDQASVDAFNAAMKGYFGSDEMLASVGKYGFDKSMLPEGIKAADLCKG</sequence>
<gene>
    <name evidence="4" type="ORF">AU467_32580</name>
</gene>
<feature type="signal peptide" evidence="2">
    <location>
        <begin position="1"/>
        <end position="21"/>
    </location>
</feature>
<accession>A0A101KN54</accession>
<dbReference type="NCBIfam" id="TIGR02995">
    <property type="entry name" value="ectoine_ehuB"/>
    <property type="match status" value="1"/>
</dbReference>
<protein>
    <submittedName>
        <fullName evidence="4">Ectoine/hydroxyectoine ABC transporter substrate-binding protein EhuB</fullName>
    </submittedName>
</protein>
<feature type="chain" id="PRO_5007099099" evidence="2">
    <location>
        <begin position="22"/>
        <end position="276"/>
    </location>
</feature>
<dbReference type="GO" id="GO:0051470">
    <property type="term" value="P:ectoine transmembrane transport"/>
    <property type="evidence" value="ECO:0007669"/>
    <property type="project" value="InterPro"/>
</dbReference>
<dbReference type="InterPro" id="IPR001638">
    <property type="entry name" value="Solute-binding_3/MltF_N"/>
</dbReference>
<dbReference type="PANTHER" id="PTHR35936">
    <property type="entry name" value="MEMBRANE-BOUND LYTIC MUREIN TRANSGLYCOSYLASE F"/>
    <property type="match status" value="1"/>
</dbReference>
<proteinExistence type="predicted"/>
<keyword evidence="1 2" id="KW-0732">Signal</keyword>
<evidence type="ECO:0000313" key="5">
    <source>
        <dbReference type="Proteomes" id="UP000053176"/>
    </source>
</evidence>
<reference evidence="4 5" key="1">
    <citation type="submission" date="2015-12" db="EMBL/GenBank/DDBJ databases">
        <title>Draft genome sequence of Mesorhizobium sp. UFLA 01-765, a multitolerant efficient symbiont and plant-growth promoting strain isolated from Zn-mining soil using Leucaena leucocephala as a trap plant.</title>
        <authorList>
            <person name="Rangel W.M."/>
            <person name="Thijs S."/>
            <person name="Longatti S.M."/>
            <person name="Moreira F.M."/>
            <person name="Weyens N."/>
            <person name="Vangronsveld J."/>
            <person name="Van Hamme J.D."/>
            <person name="Bottos E.M."/>
            <person name="Rineau F."/>
        </authorList>
    </citation>
    <scope>NUCLEOTIDE SEQUENCE [LARGE SCALE GENOMIC DNA]</scope>
    <source>
        <strain evidence="4 5">UFLA 01-765</strain>
    </source>
</reference>
<name>A0A101KN54_RHILI</name>
<dbReference type="EMBL" id="LPWA01000152">
    <property type="protein sequence ID" value="KUM23904.1"/>
    <property type="molecule type" value="Genomic_DNA"/>
</dbReference>
<evidence type="ECO:0000313" key="4">
    <source>
        <dbReference type="EMBL" id="KUM23904.1"/>
    </source>
</evidence>
<evidence type="ECO:0000256" key="2">
    <source>
        <dbReference type="SAM" id="SignalP"/>
    </source>
</evidence>
<dbReference type="PANTHER" id="PTHR35936:SF17">
    <property type="entry name" value="ARGININE-BINDING EXTRACELLULAR PROTEIN ARTP"/>
    <property type="match status" value="1"/>
</dbReference>
<evidence type="ECO:0000256" key="1">
    <source>
        <dbReference type="ARBA" id="ARBA00022729"/>
    </source>
</evidence>